<evidence type="ECO:0000313" key="4">
    <source>
        <dbReference type="Ensembl" id="ENSCHIP00000029247.1"/>
    </source>
</evidence>
<evidence type="ECO:0000313" key="5">
    <source>
        <dbReference type="Proteomes" id="UP000291000"/>
    </source>
</evidence>
<dbReference type="Ensembl" id="ENSCHIT00000037117.1">
    <property type="protein sequence ID" value="ENSCHIP00000029247.1"/>
    <property type="gene ID" value="ENSCHIG00000024449.1"/>
</dbReference>
<dbReference type="PANTHER" id="PTHR10824:SF18">
    <property type="entry name" value="BILE ACID-COA:AMINO ACID N-ACYLTRANSFERASE"/>
    <property type="match status" value="1"/>
</dbReference>
<dbReference type="Gene3D" id="3.40.50.1820">
    <property type="entry name" value="alpha/beta hydrolase"/>
    <property type="match status" value="1"/>
</dbReference>
<dbReference type="AlphaFoldDB" id="A0A452FY05"/>
<dbReference type="GO" id="GO:0052817">
    <property type="term" value="F:very long-chain fatty acyl-CoA hydrolase activity"/>
    <property type="evidence" value="ECO:0007669"/>
    <property type="project" value="Ensembl"/>
</dbReference>
<dbReference type="GO" id="GO:0006637">
    <property type="term" value="P:acyl-CoA metabolic process"/>
    <property type="evidence" value="ECO:0007669"/>
    <property type="project" value="Ensembl"/>
</dbReference>
<evidence type="ECO:0000256" key="1">
    <source>
        <dbReference type="ARBA" id="ARBA00006538"/>
    </source>
</evidence>
<dbReference type="GO" id="GO:0002152">
    <property type="term" value="P:bile acid conjugation"/>
    <property type="evidence" value="ECO:0007669"/>
    <property type="project" value="Ensembl"/>
</dbReference>
<accession>A0A452FY05</accession>
<dbReference type="STRING" id="9925.ENSCHIP00000029247"/>
<dbReference type="GO" id="GO:0047963">
    <property type="term" value="F:glycine N-choloyltransferase activity"/>
    <property type="evidence" value="ECO:0007669"/>
    <property type="project" value="Ensembl"/>
</dbReference>
<dbReference type="GO" id="GO:0006699">
    <property type="term" value="P:bile acid biosynthetic process"/>
    <property type="evidence" value="ECO:0007669"/>
    <property type="project" value="Ensembl"/>
</dbReference>
<dbReference type="GO" id="GO:0016410">
    <property type="term" value="F:N-acyltransferase activity"/>
    <property type="evidence" value="ECO:0007669"/>
    <property type="project" value="Ensembl"/>
</dbReference>
<dbReference type="GO" id="GO:0005829">
    <property type="term" value="C:cytosol"/>
    <property type="evidence" value="ECO:0007669"/>
    <property type="project" value="Ensembl"/>
</dbReference>
<dbReference type="GO" id="GO:0052816">
    <property type="term" value="F:long-chain fatty acyl-CoA hydrolase activity"/>
    <property type="evidence" value="ECO:0007669"/>
    <property type="project" value="Ensembl"/>
</dbReference>
<reference evidence="4" key="2">
    <citation type="submission" date="2025-08" db="UniProtKB">
        <authorList>
            <consortium name="Ensembl"/>
        </authorList>
    </citation>
    <scope>IDENTIFICATION</scope>
</reference>
<dbReference type="GO" id="GO:0052815">
    <property type="term" value="F:medium-chain fatty acyl-CoA hydrolase activity"/>
    <property type="evidence" value="ECO:0007669"/>
    <property type="project" value="Ensembl"/>
</dbReference>
<dbReference type="SUPFAM" id="SSF53474">
    <property type="entry name" value="alpha/beta-Hydrolases"/>
    <property type="match status" value="1"/>
</dbReference>
<dbReference type="PANTHER" id="PTHR10824">
    <property type="entry name" value="ACYL-COENZYME A THIOESTERASE-RELATED"/>
    <property type="match status" value="1"/>
</dbReference>
<dbReference type="GO" id="GO:0006631">
    <property type="term" value="P:fatty acid metabolic process"/>
    <property type="evidence" value="ECO:0007669"/>
    <property type="project" value="TreeGrafter"/>
</dbReference>
<dbReference type="InterPro" id="IPR006862">
    <property type="entry name" value="Thio_Ohase/aa_AcTrfase"/>
</dbReference>
<protein>
    <submittedName>
        <fullName evidence="4">Bile acid-CoA:amino acid N-acyltransferase</fullName>
    </submittedName>
</protein>
<dbReference type="PIRSF" id="PIRSF016521">
    <property type="entry name" value="Acyl-CoA_hydro"/>
    <property type="match status" value="1"/>
</dbReference>
<proteinExistence type="inferred from homology"/>
<dbReference type="Gene3D" id="2.60.40.2240">
    <property type="entry name" value="Acyl-CoA thioester hydrolase/BAAT N-terminal domain"/>
    <property type="match status" value="1"/>
</dbReference>
<evidence type="ECO:0000259" key="2">
    <source>
        <dbReference type="Pfam" id="PF04775"/>
    </source>
</evidence>
<dbReference type="Pfam" id="PF08840">
    <property type="entry name" value="BAAT_C"/>
    <property type="match status" value="1"/>
</dbReference>
<evidence type="ECO:0000259" key="3">
    <source>
        <dbReference type="Pfam" id="PF08840"/>
    </source>
</evidence>
<comment type="similarity">
    <text evidence="1">Belongs to the C/M/P thioester hydrolase family.</text>
</comment>
<gene>
    <name evidence="4" type="primary">BAAT</name>
</gene>
<dbReference type="Proteomes" id="UP000291000">
    <property type="component" value="Chromosome 8"/>
</dbReference>
<keyword evidence="5" id="KW-1185">Reference proteome</keyword>
<dbReference type="InterPro" id="IPR016662">
    <property type="entry name" value="Acyl-CoA_thioEstase_long-chain"/>
</dbReference>
<dbReference type="EMBL" id="LWLT01000007">
    <property type="status" value="NOT_ANNOTATED_CDS"/>
    <property type="molecule type" value="Genomic_DNA"/>
</dbReference>
<organism evidence="4 5">
    <name type="scientific">Capra hircus</name>
    <name type="common">Goat</name>
    <dbReference type="NCBI Taxonomy" id="9925"/>
    <lineage>
        <taxon>Eukaryota</taxon>
        <taxon>Metazoa</taxon>
        <taxon>Chordata</taxon>
        <taxon>Craniata</taxon>
        <taxon>Vertebrata</taxon>
        <taxon>Euteleostomi</taxon>
        <taxon>Mammalia</taxon>
        <taxon>Eutheria</taxon>
        <taxon>Laurasiatheria</taxon>
        <taxon>Artiodactyla</taxon>
        <taxon>Ruminantia</taxon>
        <taxon>Pecora</taxon>
        <taxon>Bovidae</taxon>
        <taxon>Caprinae</taxon>
        <taxon>Capra</taxon>
    </lineage>
</organism>
<reference evidence="4 5" key="1">
    <citation type="submission" date="2016-04" db="EMBL/GenBank/DDBJ databases">
        <title>Polished mammalian reference genomes with single-molecule sequencing and chromosome conformation capture applied to the Capra hircus genome.</title>
        <authorList>
            <person name="Bickhart D.M."/>
            <person name="Koren S."/>
            <person name="Rosen B."/>
            <person name="Hastie A."/>
            <person name="Liachko I."/>
            <person name="Sullivan S.T."/>
            <person name="Burton J."/>
            <person name="Sayre B.L."/>
            <person name="Huson H.J."/>
            <person name="Lee J."/>
            <person name="Lam E."/>
            <person name="Kelley C.M."/>
            <person name="Hutchison J.L."/>
            <person name="Zhou Y."/>
            <person name="Sun J."/>
            <person name="Crisa A."/>
            <person name="Schwartz J.C."/>
            <person name="Hammond J.A."/>
            <person name="Schroeder S.G."/>
            <person name="Liu G.E."/>
            <person name="Dunham M."/>
            <person name="Shendure J."/>
            <person name="Sonstegard T.S."/>
            <person name="Phillippy A.M."/>
            <person name="Van Tassell C.P."/>
            <person name="Smith T.P."/>
        </authorList>
    </citation>
    <scope>NUCLEOTIDE SEQUENCE [LARGE SCALE GENOMIC DNA]</scope>
</reference>
<dbReference type="GO" id="GO:0019530">
    <property type="term" value="P:taurine metabolic process"/>
    <property type="evidence" value="ECO:0007669"/>
    <property type="project" value="Ensembl"/>
</dbReference>
<sequence length="388" mass="43173">VVQRTATQASALIDEPVHIQDTESLEDEKGNLFHSQANYRANEVGEQAPFLGGYYVGVYPMSLLWSLKPEKILIRLLKRDVMNSPLQIQLKLYNSDGMVTHVAITTPNRWCVAPGVTRILFIEGCLQGACFLPPVISQGYFPGIIDWFGGIGGLIEFQASLLASHSLGAMALAYYNYEDLPFREAVNFVLRHPKLGPGGPSLHMKGAEIGFSMAIHLKEVIATVLINEPSFTLDIPQIYHDQINQPLPFSPSLLSVSALGLHIFEETRAEASETSFLPIEKTQGHFLFIVGEEDKNVSRESLCSASTEHLKRRGRNNWTLLSYFGVGHLIQPPPSPKPNALPPGSLISTSPCTEEEIPFPTHSRHEHSWKEIQRFLRKHLIPVVTSHL</sequence>
<dbReference type="InterPro" id="IPR042490">
    <property type="entry name" value="Thio_Ohase/BAAT_N"/>
</dbReference>
<dbReference type="GO" id="GO:0005777">
    <property type="term" value="C:peroxisome"/>
    <property type="evidence" value="ECO:0007669"/>
    <property type="project" value="Ensembl"/>
</dbReference>
<dbReference type="GeneTree" id="ENSGT01010000222336"/>
<feature type="domain" description="BAAT/Acyl-CoA thioester hydrolase C-terminal" evidence="3">
    <location>
        <begin position="182"/>
        <end position="381"/>
    </location>
</feature>
<reference evidence="4" key="3">
    <citation type="submission" date="2025-09" db="UniProtKB">
        <authorList>
            <consortium name="Ensembl"/>
        </authorList>
    </citation>
    <scope>IDENTIFICATION</scope>
</reference>
<name>A0A452FY05_CAPHI</name>
<dbReference type="InterPro" id="IPR014940">
    <property type="entry name" value="BAAT_C"/>
</dbReference>
<feature type="domain" description="Acyl-CoA thioester hydrolase/bile acid-CoA amino acid N-acetyltransferase" evidence="2">
    <location>
        <begin position="24"/>
        <end position="119"/>
    </location>
</feature>
<dbReference type="OMA" id="ISKPHAM"/>
<dbReference type="GO" id="GO:0006544">
    <property type="term" value="P:glycine metabolic process"/>
    <property type="evidence" value="ECO:0007669"/>
    <property type="project" value="Ensembl"/>
</dbReference>
<dbReference type="Pfam" id="PF04775">
    <property type="entry name" value="Bile_Hydr_Trans"/>
    <property type="match status" value="1"/>
</dbReference>
<dbReference type="InterPro" id="IPR029058">
    <property type="entry name" value="AB_hydrolase_fold"/>
</dbReference>